<proteinExistence type="predicted"/>
<evidence type="ECO:0000256" key="1">
    <source>
        <dbReference type="SAM" id="MobiDB-lite"/>
    </source>
</evidence>
<evidence type="ECO:0000313" key="3">
    <source>
        <dbReference type="EMBL" id="KAI1870246.1"/>
    </source>
</evidence>
<feature type="transmembrane region" description="Helical" evidence="2">
    <location>
        <begin position="37"/>
        <end position="60"/>
    </location>
</feature>
<feature type="region of interest" description="Disordered" evidence="1">
    <location>
        <begin position="104"/>
        <end position="151"/>
    </location>
</feature>
<keyword evidence="2" id="KW-1133">Transmembrane helix</keyword>
<evidence type="ECO:0000256" key="2">
    <source>
        <dbReference type="SAM" id="Phobius"/>
    </source>
</evidence>
<reference evidence="3" key="1">
    <citation type="submission" date="2021-03" db="EMBL/GenBank/DDBJ databases">
        <title>Revisited historic fungal species revealed as producer of novel bioactive compounds through whole genome sequencing and comparative genomics.</title>
        <authorList>
            <person name="Vignolle G.A."/>
            <person name="Hochenegger N."/>
            <person name="Mach R.L."/>
            <person name="Mach-Aigner A.R."/>
            <person name="Javad Rahimi M."/>
            <person name="Salim K.A."/>
            <person name="Chan C.M."/>
            <person name="Lim L.B.L."/>
            <person name="Cai F."/>
            <person name="Druzhinina I.S."/>
            <person name="U'Ren J.M."/>
            <person name="Derntl C."/>
        </authorList>
    </citation>
    <scope>NUCLEOTIDE SEQUENCE</scope>
    <source>
        <strain evidence="3">TUCIM 5799</strain>
    </source>
</reference>
<comment type="caution">
    <text evidence="3">The sequence shown here is derived from an EMBL/GenBank/DDBJ whole genome shotgun (WGS) entry which is preliminary data.</text>
</comment>
<sequence>MAYSTALFFIAGVAVVMEVYCLLALQFCEGEDLMSLYWSTWTMLQLGSEIAVLGVVLALYHALTDIRHPKWALALGTPVLVVAGFGHLFPILAKKAHLKFKFHRAERRRSRSGSQSDLTNQKTTSSSATSIKQEVEERSRANSTAPTAQAPRAQLLQLSSRASPCVVTFEIDVGGHDDVVSKWPSFLGIRDGKALIQATVRREHGEDYDVEAQRPA</sequence>
<keyword evidence="4" id="KW-1185">Reference proteome</keyword>
<feature type="transmembrane region" description="Helical" evidence="2">
    <location>
        <begin position="6"/>
        <end position="25"/>
    </location>
</feature>
<keyword evidence="2" id="KW-0472">Membrane</keyword>
<dbReference type="EMBL" id="JAFIMR010000014">
    <property type="protein sequence ID" value="KAI1870246.1"/>
    <property type="molecule type" value="Genomic_DNA"/>
</dbReference>
<organism evidence="3 4">
    <name type="scientific">Neoarthrinium moseri</name>
    <dbReference type="NCBI Taxonomy" id="1658444"/>
    <lineage>
        <taxon>Eukaryota</taxon>
        <taxon>Fungi</taxon>
        <taxon>Dikarya</taxon>
        <taxon>Ascomycota</taxon>
        <taxon>Pezizomycotina</taxon>
        <taxon>Sordariomycetes</taxon>
        <taxon>Xylariomycetidae</taxon>
        <taxon>Amphisphaeriales</taxon>
        <taxon>Apiosporaceae</taxon>
        <taxon>Neoarthrinium</taxon>
    </lineage>
</organism>
<keyword evidence="2" id="KW-0812">Transmembrane</keyword>
<dbReference type="Proteomes" id="UP000829685">
    <property type="component" value="Unassembled WGS sequence"/>
</dbReference>
<protein>
    <submittedName>
        <fullName evidence="3">Uncharacterized protein</fullName>
    </submittedName>
</protein>
<evidence type="ECO:0000313" key="4">
    <source>
        <dbReference type="Proteomes" id="UP000829685"/>
    </source>
</evidence>
<feature type="compositionally biased region" description="Polar residues" evidence="1">
    <location>
        <begin position="112"/>
        <end position="132"/>
    </location>
</feature>
<dbReference type="OrthoDB" id="3537340at2759"/>
<name>A0A9Q0APR0_9PEZI</name>
<gene>
    <name evidence="3" type="ORF">JX265_006416</name>
</gene>
<accession>A0A9Q0APR0</accession>
<feature type="transmembrane region" description="Helical" evidence="2">
    <location>
        <begin position="72"/>
        <end position="93"/>
    </location>
</feature>
<dbReference type="AlphaFoldDB" id="A0A9Q0APR0"/>